<organism evidence="5 6">
    <name type="scientific">Leucobacter soli</name>
    <dbReference type="NCBI Taxonomy" id="2812850"/>
    <lineage>
        <taxon>Bacteria</taxon>
        <taxon>Bacillati</taxon>
        <taxon>Actinomycetota</taxon>
        <taxon>Actinomycetes</taxon>
        <taxon>Micrococcales</taxon>
        <taxon>Microbacteriaceae</taxon>
        <taxon>Leucobacter</taxon>
    </lineage>
</organism>
<evidence type="ECO:0000256" key="2">
    <source>
        <dbReference type="ARBA" id="ARBA00022801"/>
    </source>
</evidence>
<feature type="chain" id="PRO_5039006861" description="NodB homology domain-containing protein" evidence="3">
    <location>
        <begin position="21"/>
        <end position="524"/>
    </location>
</feature>
<keyword evidence="3" id="KW-0732">Signal</keyword>
<feature type="domain" description="NodB homology" evidence="4">
    <location>
        <begin position="332"/>
        <end position="505"/>
    </location>
</feature>
<keyword evidence="1" id="KW-0479">Metal-binding</keyword>
<proteinExistence type="predicted"/>
<dbReference type="Pfam" id="PF01522">
    <property type="entry name" value="Polysacc_deac_1"/>
    <property type="match status" value="1"/>
</dbReference>
<dbReference type="GO" id="GO:0046872">
    <property type="term" value="F:metal ion binding"/>
    <property type="evidence" value="ECO:0007669"/>
    <property type="project" value="UniProtKB-KW"/>
</dbReference>
<dbReference type="PROSITE" id="PS51677">
    <property type="entry name" value="NODB"/>
    <property type="match status" value="1"/>
</dbReference>
<keyword evidence="6" id="KW-1185">Reference proteome</keyword>
<name>A0A916K195_9MICO</name>
<dbReference type="Proteomes" id="UP000693892">
    <property type="component" value="Unassembled WGS sequence"/>
</dbReference>
<dbReference type="InterPro" id="IPR050248">
    <property type="entry name" value="Polysacc_deacetylase_ArnD"/>
</dbReference>
<dbReference type="PANTHER" id="PTHR10587">
    <property type="entry name" value="GLYCOSYL TRANSFERASE-RELATED"/>
    <property type="match status" value="1"/>
</dbReference>
<sequence>MAHSILRPAAALTAISLAFAPGGIYPAPAATAQVAPAVAIAAPTPVRAAALQAVKTQAAKTSSASSALLKERLRNTRARFAARFVYVPGVPKFDKLVNREVRAAIRSTKRSYSPQAFPRGAGLGSRGCVAGSVTKWSAKKVMRRAATAPPKGRGTAVTCEVISASGSVIQVAMRTVAGSRTRITRDATRTYYADVRTGAAGKVGALWRSSTPKKLWTAAVAKQIRRAGGSGTDPIADPGKAQLKLARQALAAAKNRSDGDLSARLPAGLVAPELAALGIERTAEPTPVRIDEKTANGWASKVGKLLRGAVGKRFVGVKAKRSSVELDCRLLPCVALTYDDGPGPYTGALLSTMRKREARITLFMVGSRVPARRSIVRRAVVDGHEIGSHTMTHPDLTGLSLGAARAQVRDAAAAIRSASKKRVRIFRPPYGAVNSGIIDAVGMPAILWSVDTEDWKRPGERALIARSVPVVKPGGIILFHDIHPDSVNVANSVVSGLRDRGFELVTVSQLFGGKVPVKRITSRG</sequence>
<reference evidence="5" key="1">
    <citation type="submission" date="2021-06" db="EMBL/GenBank/DDBJ databases">
        <authorList>
            <person name="Criscuolo A."/>
        </authorList>
    </citation>
    <scope>NUCLEOTIDE SEQUENCE</scope>
    <source>
        <strain evidence="5">CIP111803</strain>
    </source>
</reference>
<evidence type="ECO:0000313" key="6">
    <source>
        <dbReference type="Proteomes" id="UP000693892"/>
    </source>
</evidence>
<evidence type="ECO:0000256" key="3">
    <source>
        <dbReference type="SAM" id="SignalP"/>
    </source>
</evidence>
<evidence type="ECO:0000259" key="4">
    <source>
        <dbReference type="PROSITE" id="PS51677"/>
    </source>
</evidence>
<accession>A0A916K195</accession>
<feature type="signal peptide" evidence="3">
    <location>
        <begin position="1"/>
        <end position="20"/>
    </location>
</feature>
<gene>
    <name evidence="5" type="ORF">LEUCIP111803_01704</name>
</gene>
<dbReference type="AlphaFoldDB" id="A0A916K195"/>
<evidence type="ECO:0000256" key="1">
    <source>
        <dbReference type="ARBA" id="ARBA00022723"/>
    </source>
</evidence>
<dbReference type="GO" id="GO:0016810">
    <property type="term" value="F:hydrolase activity, acting on carbon-nitrogen (but not peptide) bonds"/>
    <property type="evidence" value="ECO:0007669"/>
    <property type="project" value="InterPro"/>
</dbReference>
<evidence type="ECO:0000313" key="5">
    <source>
        <dbReference type="EMBL" id="CAG7613510.1"/>
    </source>
</evidence>
<dbReference type="RefSeq" id="WP_218115448.1">
    <property type="nucleotide sequence ID" value="NZ_CAJVAP010000018.1"/>
</dbReference>
<dbReference type="PANTHER" id="PTHR10587:SF133">
    <property type="entry name" value="CHITIN DEACETYLASE 1-RELATED"/>
    <property type="match status" value="1"/>
</dbReference>
<protein>
    <recommendedName>
        <fullName evidence="4">NodB homology domain-containing protein</fullName>
    </recommendedName>
</protein>
<comment type="caution">
    <text evidence="5">The sequence shown here is derived from an EMBL/GenBank/DDBJ whole genome shotgun (WGS) entry which is preliminary data.</text>
</comment>
<dbReference type="InterPro" id="IPR002509">
    <property type="entry name" value="NODB_dom"/>
</dbReference>
<keyword evidence="2" id="KW-0378">Hydrolase</keyword>
<dbReference type="GO" id="GO:0016020">
    <property type="term" value="C:membrane"/>
    <property type="evidence" value="ECO:0007669"/>
    <property type="project" value="TreeGrafter"/>
</dbReference>
<dbReference type="EMBL" id="CAJVAP010000018">
    <property type="protein sequence ID" value="CAG7613510.1"/>
    <property type="molecule type" value="Genomic_DNA"/>
</dbReference>
<dbReference type="GO" id="GO:0005975">
    <property type="term" value="P:carbohydrate metabolic process"/>
    <property type="evidence" value="ECO:0007669"/>
    <property type="project" value="InterPro"/>
</dbReference>